<organism evidence="1">
    <name type="scientific">Siphoviridae sp. ctnFo11</name>
    <dbReference type="NCBI Taxonomy" id="2826454"/>
    <lineage>
        <taxon>Viruses</taxon>
        <taxon>Duplodnaviria</taxon>
        <taxon>Heunggongvirae</taxon>
        <taxon>Uroviricota</taxon>
        <taxon>Caudoviricetes</taxon>
    </lineage>
</organism>
<evidence type="ECO:0000313" key="1">
    <source>
        <dbReference type="EMBL" id="DAD89652.1"/>
    </source>
</evidence>
<sequence>MEEVEHLTVGDAENAASAVLALVLQYPVFPKTFKANNKTVRWNTTCDDSTSIGIFPLQGARYIKKYVSGNYTAQFPYQIIFRSSPTTNKTSIDAQTVLDKLAEWMEGAGVEFKDVHMQLEAISRTSVVCPVYQDTKQVGYGVNMQLKYFYKK</sequence>
<reference evidence="1" key="1">
    <citation type="journal article" date="2021" name="Proc. Natl. Acad. Sci. U.S.A.">
        <title>A Catalog of Tens of Thousands of Viruses from Human Metagenomes Reveals Hidden Associations with Chronic Diseases.</title>
        <authorList>
            <person name="Tisza M.J."/>
            <person name="Buck C.B."/>
        </authorList>
    </citation>
    <scope>NUCLEOTIDE SEQUENCE</scope>
    <source>
        <strain evidence="1">CtnFo11</strain>
    </source>
</reference>
<name>A0A8S5N5F4_9CAUD</name>
<dbReference type="EMBL" id="BK015066">
    <property type="protein sequence ID" value="DAD89652.1"/>
    <property type="molecule type" value="Genomic_DNA"/>
</dbReference>
<protein>
    <submittedName>
        <fullName evidence="1">Minor capsid protein from bacteriophage</fullName>
    </submittedName>
</protein>
<accession>A0A8S5N5F4</accession>
<proteinExistence type="predicted"/>